<feature type="region of interest" description="Disordered" evidence="1">
    <location>
        <begin position="19"/>
        <end position="39"/>
    </location>
</feature>
<dbReference type="Pfam" id="PF22322">
    <property type="entry name" value="DUF6973"/>
    <property type="match status" value="1"/>
</dbReference>
<proteinExistence type="predicted"/>
<sequence length="399" mass="42045">MSLMNAFLATWSQARAAFGQGAPPDGSEFDQSAQLSQMQDRVRSAAPGSAWSGSASDVYADANSRQAEKLGRISELDQSLGNEVGRSAAVVSAGRRDLDAVKQWVTSAAATVPQMAGGDQLLWPIVRKGSADMAEIVNRSNGELSSIAGRIRGLGGEYDAVGGEAKPAGWKEEPPPPPTDPLDDILRKYQTGEDPGGALDWEPGWPLNEFTDPMHVTATEARMLEDMSPFELRDLNQIKEAAAAEAIERFPPPNGGSDTADNHTDAYRHAYWNALMTQRFGEEWTSDFATAHEGLPGNPATAEAMDLHNNEVGRQIAMANPDANPEELADLVEQAVTNGDTVVIAPSGDRLAYSDDIPQGGAGHTTPNTLPGQPADPTGAGPGGPYDPGQPGGISTGGY</sequence>
<evidence type="ECO:0000256" key="1">
    <source>
        <dbReference type="SAM" id="MobiDB-lite"/>
    </source>
</evidence>
<evidence type="ECO:0008006" key="6">
    <source>
        <dbReference type="Google" id="ProtNLM"/>
    </source>
</evidence>
<evidence type="ECO:0000259" key="2">
    <source>
        <dbReference type="Pfam" id="PF18879"/>
    </source>
</evidence>
<dbReference type="EMBL" id="AP022588">
    <property type="protein sequence ID" value="BBY26011.1"/>
    <property type="molecule type" value="Genomic_DNA"/>
</dbReference>
<dbReference type="InterPro" id="IPR054246">
    <property type="entry name" value="DUF6973"/>
</dbReference>
<evidence type="ECO:0000313" key="4">
    <source>
        <dbReference type="EMBL" id="BBY26011.1"/>
    </source>
</evidence>
<protein>
    <recommendedName>
        <fullName evidence="6">ESX-1 secretion-associated protein EspA/EspE-like domain-containing protein</fullName>
    </recommendedName>
</protein>
<dbReference type="InterPro" id="IPR043796">
    <property type="entry name" value="ESX-1_EspA/EspE-like"/>
</dbReference>
<accession>A0A7I7QIB0</accession>
<gene>
    <name evidence="4" type="ORF">MSEDJ_01070</name>
</gene>
<organism evidence="4 5">
    <name type="scientific">Mycolicibacterium sediminis</name>
    <dbReference type="NCBI Taxonomy" id="1286180"/>
    <lineage>
        <taxon>Bacteria</taxon>
        <taxon>Bacillati</taxon>
        <taxon>Actinomycetota</taxon>
        <taxon>Actinomycetes</taxon>
        <taxon>Mycobacteriales</taxon>
        <taxon>Mycobacteriaceae</taxon>
        <taxon>Mycolicibacterium</taxon>
    </lineage>
</organism>
<dbReference type="AlphaFoldDB" id="A0A7I7QIB0"/>
<reference evidence="4 5" key="1">
    <citation type="journal article" date="2019" name="Emerg. Microbes Infect.">
        <title>Comprehensive subspecies identification of 175 nontuberculous mycobacteria species based on 7547 genomic profiles.</title>
        <authorList>
            <person name="Matsumoto Y."/>
            <person name="Kinjo T."/>
            <person name="Motooka D."/>
            <person name="Nabeya D."/>
            <person name="Jung N."/>
            <person name="Uechi K."/>
            <person name="Horii T."/>
            <person name="Iida T."/>
            <person name="Fujita J."/>
            <person name="Nakamura S."/>
        </authorList>
    </citation>
    <scope>NUCLEOTIDE SEQUENCE [LARGE SCALE GENOMIC DNA]</scope>
    <source>
        <strain evidence="4 5">JCM 17899</strain>
    </source>
</reference>
<dbReference type="Proteomes" id="UP000467193">
    <property type="component" value="Chromosome"/>
</dbReference>
<dbReference type="KEGG" id="msei:MSEDJ_01070"/>
<feature type="domain" description="ESX-1 secretion-associated protein EspA/EspE-like" evidence="2">
    <location>
        <begin position="18"/>
        <end position="99"/>
    </location>
</feature>
<feature type="region of interest" description="Disordered" evidence="1">
    <location>
        <begin position="351"/>
        <end position="399"/>
    </location>
</feature>
<feature type="domain" description="DUF6973" evidence="3">
    <location>
        <begin position="228"/>
        <end position="339"/>
    </location>
</feature>
<dbReference type="Pfam" id="PF18879">
    <property type="entry name" value="EspA_EspE"/>
    <property type="match status" value="1"/>
</dbReference>
<evidence type="ECO:0000313" key="5">
    <source>
        <dbReference type="Proteomes" id="UP000467193"/>
    </source>
</evidence>
<feature type="compositionally biased region" description="Gly residues" evidence="1">
    <location>
        <begin position="380"/>
        <end position="399"/>
    </location>
</feature>
<keyword evidence="5" id="KW-1185">Reference proteome</keyword>
<feature type="compositionally biased region" description="Polar residues" evidence="1">
    <location>
        <begin position="29"/>
        <end position="39"/>
    </location>
</feature>
<evidence type="ECO:0000259" key="3">
    <source>
        <dbReference type="Pfam" id="PF22322"/>
    </source>
</evidence>
<name>A0A7I7QIB0_9MYCO</name>